<protein>
    <submittedName>
        <fullName evidence="1">Uncharacterized protein</fullName>
    </submittedName>
</protein>
<sequence length="210" mass="23956">MIYNTKYGQPQDVVFAGQLYTITIVPPQHLIDNKIEFSQAVVSTIEDDSDIQDEGMPYLVFNLAVYQQANTDPAMIPDNVLRTVAWPSTDNSSQDKIGSNQMIKNRHYPWTIKQHTKLFQLLAEATRLRKKALERKDFAGVTDDLHATFRGDPVPVGEELTRRPPDFVIRRNTIAHTYPERTFNAVHSYVTKTCKEEYDALVARVLSSLT</sequence>
<dbReference type="Proteomes" id="UP000184330">
    <property type="component" value="Unassembled WGS sequence"/>
</dbReference>
<gene>
    <name evidence="1" type="ORF">PAC_15504</name>
</gene>
<reference evidence="1 2" key="1">
    <citation type="submission" date="2016-03" db="EMBL/GenBank/DDBJ databases">
        <authorList>
            <person name="Ploux O."/>
        </authorList>
    </citation>
    <scope>NUCLEOTIDE SEQUENCE [LARGE SCALE GENOMIC DNA]</scope>
    <source>
        <strain evidence="1 2">UAMH 11012</strain>
    </source>
</reference>
<dbReference type="EMBL" id="FJOG01000032">
    <property type="protein sequence ID" value="CZR65604.1"/>
    <property type="molecule type" value="Genomic_DNA"/>
</dbReference>
<keyword evidence="2" id="KW-1185">Reference proteome</keyword>
<name>A0A1L7XKR9_9HELO</name>
<evidence type="ECO:0000313" key="2">
    <source>
        <dbReference type="Proteomes" id="UP000184330"/>
    </source>
</evidence>
<evidence type="ECO:0000313" key="1">
    <source>
        <dbReference type="EMBL" id="CZR65604.1"/>
    </source>
</evidence>
<organism evidence="1 2">
    <name type="scientific">Phialocephala subalpina</name>
    <dbReference type="NCBI Taxonomy" id="576137"/>
    <lineage>
        <taxon>Eukaryota</taxon>
        <taxon>Fungi</taxon>
        <taxon>Dikarya</taxon>
        <taxon>Ascomycota</taxon>
        <taxon>Pezizomycotina</taxon>
        <taxon>Leotiomycetes</taxon>
        <taxon>Helotiales</taxon>
        <taxon>Mollisiaceae</taxon>
        <taxon>Phialocephala</taxon>
        <taxon>Phialocephala fortinii species complex</taxon>
    </lineage>
</organism>
<proteinExistence type="predicted"/>
<dbReference type="OrthoDB" id="10661871at2759"/>
<dbReference type="AlphaFoldDB" id="A0A1L7XKR9"/>
<accession>A0A1L7XKR9</accession>